<dbReference type="InterPro" id="IPR036890">
    <property type="entry name" value="HATPase_C_sf"/>
</dbReference>
<dbReference type="Pfam" id="PF02518">
    <property type="entry name" value="HATPase_c"/>
    <property type="match status" value="1"/>
</dbReference>
<organism evidence="6 7">
    <name type="scientific">Candidatus Limivivens merdigallinarum</name>
    <dbReference type="NCBI Taxonomy" id="2840859"/>
    <lineage>
        <taxon>Bacteria</taxon>
        <taxon>Bacillati</taxon>
        <taxon>Bacillota</taxon>
        <taxon>Clostridia</taxon>
        <taxon>Lachnospirales</taxon>
        <taxon>Lachnospiraceae</taxon>
        <taxon>Lachnospiraceae incertae sedis</taxon>
        <taxon>Candidatus Limivivens</taxon>
    </lineage>
</organism>
<dbReference type="Gene3D" id="3.30.565.10">
    <property type="entry name" value="Histidine kinase-like ATPase, C-terminal domain"/>
    <property type="match status" value="1"/>
</dbReference>
<keyword evidence="3" id="KW-0902">Two-component regulatory system</keyword>
<keyword evidence="4" id="KW-0812">Transmembrane</keyword>
<dbReference type="InterPro" id="IPR050482">
    <property type="entry name" value="Sensor_HK_TwoCompSys"/>
</dbReference>
<keyword evidence="1" id="KW-0808">Transferase</keyword>
<dbReference type="PANTHER" id="PTHR24421">
    <property type="entry name" value="NITRATE/NITRITE SENSOR PROTEIN NARX-RELATED"/>
    <property type="match status" value="1"/>
</dbReference>
<accession>A0A9D1D1U3</accession>
<evidence type="ECO:0000256" key="1">
    <source>
        <dbReference type="ARBA" id="ARBA00022679"/>
    </source>
</evidence>
<evidence type="ECO:0000313" key="6">
    <source>
        <dbReference type="EMBL" id="HIQ96109.1"/>
    </source>
</evidence>
<evidence type="ECO:0000256" key="2">
    <source>
        <dbReference type="ARBA" id="ARBA00022777"/>
    </source>
</evidence>
<sequence>MYRRDHQCFSGGKETDGSPLSAIFHSWQRLLLFFVLTGILLLLCAAFGWQFPVFLLLVNLSAAFLFLCCILLGENLKAEQPALIKDSDYACALNRIKHEEELKETFSNFLHDEILQDLLSVKNLAGKSDRPEVRQLILKTLDQLNLRIREKMQDCHPVLLKNLTFKENLEQLILSIQSLFPQQTIQVTFLCSGTLLMPAPYDVLIYRLVRELLTNIYKHSGGTHAWIALSLEGTTAKLSVWDDGAQISVPEADGTVSFWHKGLFSMKEQIDSLGGTLTVSSRIPQGVRTEIQFDVKGEDSYQHFIRG</sequence>
<evidence type="ECO:0000256" key="4">
    <source>
        <dbReference type="SAM" id="Phobius"/>
    </source>
</evidence>
<reference evidence="6" key="2">
    <citation type="journal article" date="2021" name="PeerJ">
        <title>Extensive microbial diversity within the chicken gut microbiome revealed by metagenomics and culture.</title>
        <authorList>
            <person name="Gilroy R."/>
            <person name="Ravi A."/>
            <person name="Getino M."/>
            <person name="Pursley I."/>
            <person name="Horton D.L."/>
            <person name="Alikhan N.F."/>
            <person name="Baker D."/>
            <person name="Gharbi K."/>
            <person name="Hall N."/>
            <person name="Watson M."/>
            <person name="Adriaenssens E.M."/>
            <person name="Foster-Nyarko E."/>
            <person name="Jarju S."/>
            <person name="Secka A."/>
            <person name="Antonio M."/>
            <person name="Oren A."/>
            <person name="Chaudhuri R.R."/>
            <person name="La Ragione R."/>
            <person name="Hildebrand F."/>
            <person name="Pallen M.J."/>
        </authorList>
    </citation>
    <scope>NUCLEOTIDE SEQUENCE</scope>
    <source>
        <strain evidence="6">ChiSjej3B21-11622</strain>
    </source>
</reference>
<keyword evidence="2" id="KW-0418">Kinase</keyword>
<proteinExistence type="predicted"/>
<dbReference type="AlphaFoldDB" id="A0A9D1D1U3"/>
<reference evidence="6" key="1">
    <citation type="submission" date="2020-10" db="EMBL/GenBank/DDBJ databases">
        <authorList>
            <person name="Gilroy R."/>
        </authorList>
    </citation>
    <scope>NUCLEOTIDE SEQUENCE</scope>
    <source>
        <strain evidence="6">ChiSjej3B21-11622</strain>
    </source>
</reference>
<keyword evidence="4" id="KW-1133">Transmembrane helix</keyword>
<dbReference type="Proteomes" id="UP000886886">
    <property type="component" value="Unassembled WGS sequence"/>
</dbReference>
<dbReference type="SUPFAM" id="SSF55874">
    <property type="entry name" value="ATPase domain of HSP90 chaperone/DNA topoisomerase II/histidine kinase"/>
    <property type="match status" value="1"/>
</dbReference>
<keyword evidence="6" id="KW-0067">ATP-binding</keyword>
<dbReference type="GO" id="GO:0016301">
    <property type="term" value="F:kinase activity"/>
    <property type="evidence" value="ECO:0007669"/>
    <property type="project" value="UniProtKB-KW"/>
</dbReference>
<feature type="transmembrane region" description="Helical" evidence="4">
    <location>
        <begin position="30"/>
        <end position="48"/>
    </location>
</feature>
<evidence type="ECO:0000259" key="5">
    <source>
        <dbReference type="Pfam" id="PF02518"/>
    </source>
</evidence>
<dbReference type="CDD" id="cd16917">
    <property type="entry name" value="HATPase_UhpB-NarQ-NarX-like"/>
    <property type="match status" value="1"/>
</dbReference>
<protein>
    <submittedName>
        <fullName evidence="6">ATP-binding protein</fullName>
    </submittedName>
</protein>
<evidence type="ECO:0000313" key="7">
    <source>
        <dbReference type="Proteomes" id="UP000886886"/>
    </source>
</evidence>
<comment type="caution">
    <text evidence="6">The sequence shown here is derived from an EMBL/GenBank/DDBJ whole genome shotgun (WGS) entry which is preliminary data.</text>
</comment>
<dbReference type="InterPro" id="IPR003594">
    <property type="entry name" value="HATPase_dom"/>
</dbReference>
<dbReference type="GO" id="GO:0000160">
    <property type="term" value="P:phosphorelay signal transduction system"/>
    <property type="evidence" value="ECO:0007669"/>
    <property type="project" value="UniProtKB-KW"/>
</dbReference>
<evidence type="ECO:0000256" key="3">
    <source>
        <dbReference type="ARBA" id="ARBA00023012"/>
    </source>
</evidence>
<keyword evidence="6" id="KW-0547">Nucleotide-binding</keyword>
<keyword evidence="4" id="KW-0472">Membrane</keyword>
<feature type="transmembrane region" description="Helical" evidence="4">
    <location>
        <begin position="54"/>
        <end position="73"/>
    </location>
</feature>
<gene>
    <name evidence="6" type="ORF">IAB26_06070</name>
</gene>
<dbReference type="GO" id="GO:0005524">
    <property type="term" value="F:ATP binding"/>
    <property type="evidence" value="ECO:0007669"/>
    <property type="project" value="UniProtKB-KW"/>
</dbReference>
<feature type="domain" description="Histidine kinase/HSP90-like ATPase" evidence="5">
    <location>
        <begin position="204"/>
        <end position="295"/>
    </location>
</feature>
<name>A0A9D1D1U3_9FIRM</name>
<dbReference type="EMBL" id="DVFT01000091">
    <property type="protein sequence ID" value="HIQ96109.1"/>
    <property type="molecule type" value="Genomic_DNA"/>
</dbReference>